<organism evidence="1 2">
    <name type="scientific">Zarea fungicola</name>
    <dbReference type="NCBI Taxonomy" id="93591"/>
    <lineage>
        <taxon>Eukaryota</taxon>
        <taxon>Fungi</taxon>
        <taxon>Dikarya</taxon>
        <taxon>Ascomycota</taxon>
        <taxon>Pezizomycotina</taxon>
        <taxon>Sordariomycetes</taxon>
        <taxon>Hypocreomycetidae</taxon>
        <taxon>Hypocreales</taxon>
        <taxon>Cordycipitaceae</taxon>
        <taxon>Zarea</taxon>
    </lineage>
</organism>
<gene>
    <name evidence="1" type="ORF">NQ176_g5589</name>
</gene>
<evidence type="ECO:0000313" key="1">
    <source>
        <dbReference type="EMBL" id="KAJ2975311.1"/>
    </source>
</evidence>
<dbReference type="EMBL" id="JANJQO010000724">
    <property type="protein sequence ID" value="KAJ2975311.1"/>
    <property type="molecule type" value="Genomic_DNA"/>
</dbReference>
<keyword evidence="2" id="KW-1185">Reference proteome</keyword>
<reference evidence="1" key="1">
    <citation type="submission" date="2022-08" db="EMBL/GenBank/DDBJ databases">
        <title>Genome Sequence of Lecanicillium fungicola.</title>
        <authorList>
            <person name="Buettner E."/>
        </authorList>
    </citation>
    <scope>NUCLEOTIDE SEQUENCE</scope>
    <source>
        <strain evidence="1">Babe33</strain>
    </source>
</reference>
<sequence>MSKDSSQPPASLASWVDDAFEKIFFQSDNEVSTEAFGKFISPSFSARININKLTHAQFLSAVKSAREEFTFTRESSVETLTWEKSDGSGAGSVAQVGKFLQVNKQNGESTRVTSVTVATVGIEDGQRVLLELAEISKEC</sequence>
<dbReference type="Proteomes" id="UP001143910">
    <property type="component" value="Unassembled WGS sequence"/>
</dbReference>
<accession>A0ACC1N9Z8</accession>
<proteinExistence type="predicted"/>
<evidence type="ECO:0000313" key="2">
    <source>
        <dbReference type="Proteomes" id="UP001143910"/>
    </source>
</evidence>
<name>A0ACC1N9Z8_9HYPO</name>
<protein>
    <submittedName>
        <fullName evidence="1">Uncharacterized protein</fullName>
    </submittedName>
</protein>
<comment type="caution">
    <text evidence="1">The sequence shown here is derived from an EMBL/GenBank/DDBJ whole genome shotgun (WGS) entry which is preliminary data.</text>
</comment>